<accession>A0A2R4K2M3</accession>
<organism evidence="1">
    <name type="scientific">Chromobacterium violaceum</name>
    <dbReference type="NCBI Taxonomy" id="536"/>
    <lineage>
        <taxon>Bacteria</taxon>
        <taxon>Pseudomonadati</taxon>
        <taxon>Pseudomonadota</taxon>
        <taxon>Betaproteobacteria</taxon>
        <taxon>Neisseriales</taxon>
        <taxon>Chromobacteriaceae</taxon>
        <taxon>Chromobacterium</taxon>
    </lineage>
</organism>
<dbReference type="EMBL" id="MG651603">
    <property type="protein sequence ID" value="AVV48126.1"/>
    <property type="molecule type" value="Genomic_DNA"/>
</dbReference>
<dbReference type="InterPro" id="IPR044929">
    <property type="entry name" value="DNA/RNA_non-sp_Endonuclease_sf"/>
</dbReference>
<dbReference type="RefSeq" id="WP_172692258.1">
    <property type="nucleotide sequence ID" value="NZ_CP069443.1"/>
</dbReference>
<dbReference type="Gene3D" id="3.40.570.10">
    <property type="entry name" value="Extracellular Endonuclease, subunit A"/>
    <property type="match status" value="1"/>
</dbReference>
<dbReference type="GeneID" id="66368964"/>
<evidence type="ECO:0000313" key="1">
    <source>
        <dbReference type="EMBL" id="AVV48126.1"/>
    </source>
</evidence>
<proteinExistence type="predicted"/>
<sequence length="374" mass="40903">MHSSPIKKPTAIKHHYSYVTVNMPVHGGGTAPAHYKVGRKMEADLNPYEVVTGSATGPNWTWMQALRQAYPKANVVRGHLLNHDLGGRSVEENLYPISTSANGDHSRNVEVHVKERLKDTLDNGWDEPVRYEVLVSETSANNPEKAAFNCSWTWGPSSLRKNLTYRVDSDLTAKSAYSGRATGPKLSAWDHESGQSLSKERAQFATLSTGSTPRISAVSAHLAHSSTGLSLASGSLPTLTDSVEASYAGSRKPQWWSDHDGSIQAKVKGWLETMLTQMQTNAASMLGTTIGGKALSQAEAEAILVETETPTGNKVLEARVFARYWPFLANDAGKRDAMKDQVMAWILDSSKDDAAIRQAVQLDFIHWAQDELLS</sequence>
<reference evidence="1" key="1">
    <citation type="journal article" date="2018" name="Sci. Rep.">
        <title>Identification and DNA annotation of a plasmid isolated from Chromobacterium violaceum.</title>
        <authorList>
            <person name="Lima D.C."/>
            <person name="Nyberg L.K."/>
            <person name="Westerlund F."/>
            <person name="Batistuzzo de Medeiros S.R."/>
        </authorList>
    </citation>
    <scope>NUCLEOTIDE SEQUENCE</scope>
    <source>
        <strain evidence="1">ATCC 12472</strain>
        <plasmid evidence="1">pChV1</plasmid>
    </source>
</reference>
<dbReference type="AlphaFoldDB" id="A0A2R4K2M3"/>
<keyword evidence="1" id="KW-0614">Plasmid</keyword>
<name>A0A2R4K2M3_CHRVL</name>
<geneLocation type="plasmid" evidence="1">
    <name>pChV1</name>
</geneLocation>
<protein>
    <submittedName>
        <fullName evidence="1">Uncharacterized protein</fullName>
    </submittedName>
</protein>